<feature type="transmembrane region" description="Helical" evidence="1">
    <location>
        <begin position="15"/>
        <end position="36"/>
    </location>
</feature>
<organism evidence="2 3">
    <name type="scientific">Lachnoanaerobaculum saburreum DSM 3986</name>
    <dbReference type="NCBI Taxonomy" id="887325"/>
    <lineage>
        <taxon>Bacteria</taxon>
        <taxon>Bacillati</taxon>
        <taxon>Bacillota</taxon>
        <taxon>Clostridia</taxon>
        <taxon>Lachnospirales</taxon>
        <taxon>Lachnospiraceae</taxon>
        <taxon>Lachnoanaerobaculum</taxon>
    </lineage>
</organism>
<dbReference type="AlphaFoldDB" id="E6LJM3"/>
<evidence type="ECO:0000256" key="1">
    <source>
        <dbReference type="SAM" id="Phobius"/>
    </source>
</evidence>
<evidence type="ECO:0000313" key="3">
    <source>
        <dbReference type="Proteomes" id="UP000003434"/>
    </source>
</evidence>
<accession>E6LJM3</accession>
<dbReference type="EMBL" id="AEPW01000003">
    <property type="protein sequence ID" value="EFU77974.1"/>
    <property type="molecule type" value="Genomic_DNA"/>
</dbReference>
<protein>
    <submittedName>
        <fullName evidence="2">Uncharacterized protein</fullName>
    </submittedName>
</protein>
<comment type="caution">
    <text evidence="2">The sequence shown here is derived from an EMBL/GenBank/DDBJ whole genome shotgun (WGS) entry which is preliminary data.</text>
</comment>
<dbReference type="Proteomes" id="UP000003434">
    <property type="component" value="Unassembled WGS sequence"/>
</dbReference>
<dbReference type="HOGENOM" id="CLU_3217990_0_0_9"/>
<reference evidence="2 3" key="1">
    <citation type="submission" date="2010-12" db="EMBL/GenBank/DDBJ databases">
        <authorList>
            <person name="Muzny D."/>
            <person name="Qin X."/>
            <person name="Deng J."/>
            <person name="Jiang H."/>
            <person name="Liu Y."/>
            <person name="Qu J."/>
            <person name="Song X.-Z."/>
            <person name="Zhang L."/>
            <person name="Thornton R."/>
            <person name="Coyle M."/>
            <person name="Francisco L."/>
            <person name="Jackson L."/>
            <person name="Javaid M."/>
            <person name="Korchina V."/>
            <person name="Kovar C."/>
            <person name="Mata R."/>
            <person name="Mathew T."/>
            <person name="Ngo R."/>
            <person name="Nguyen L."/>
            <person name="Nguyen N."/>
            <person name="Okwuonu G."/>
            <person name="Ongeri F."/>
            <person name="Pham C."/>
            <person name="Simmons D."/>
            <person name="Wilczek-Boney K."/>
            <person name="Hale W."/>
            <person name="Jakkamsetti A."/>
            <person name="Pham P."/>
            <person name="Ruth R."/>
            <person name="San Lucas F."/>
            <person name="Warren J."/>
            <person name="Zhang J."/>
            <person name="Zhao Z."/>
            <person name="Zhou C."/>
            <person name="Zhu D."/>
            <person name="Lee S."/>
            <person name="Bess C."/>
            <person name="Blankenburg K."/>
            <person name="Forbes L."/>
            <person name="Fu Q."/>
            <person name="Gubbala S."/>
            <person name="Hirani K."/>
            <person name="Jayaseelan J.C."/>
            <person name="Lara F."/>
            <person name="Munidasa M."/>
            <person name="Palculict T."/>
            <person name="Patil S."/>
            <person name="Pu L.-L."/>
            <person name="Saada N."/>
            <person name="Tang L."/>
            <person name="Weissenberger G."/>
            <person name="Zhu Y."/>
            <person name="Hemphill L."/>
            <person name="Shang Y."/>
            <person name="Youmans B."/>
            <person name="Ayvaz T."/>
            <person name="Ross M."/>
            <person name="Santibanez J."/>
            <person name="Aqrawi P."/>
            <person name="Gross S."/>
            <person name="Joshi V."/>
            <person name="Fowler G."/>
            <person name="Nazareth L."/>
            <person name="Reid J."/>
            <person name="Worley K."/>
            <person name="Petrosino J."/>
            <person name="Highlander S."/>
            <person name="Gibbs R."/>
        </authorList>
    </citation>
    <scope>NUCLEOTIDE SEQUENCE [LARGE SCALE GENOMIC DNA]</scope>
    <source>
        <strain evidence="2 3">DSM 3986</strain>
    </source>
</reference>
<proteinExistence type="predicted"/>
<gene>
    <name evidence="2" type="ORF">HMPREF0381_0158</name>
</gene>
<keyword evidence="1" id="KW-1133">Transmembrane helix</keyword>
<keyword evidence="1" id="KW-0472">Membrane</keyword>
<sequence>MYFAVSLDPHKITGLFYGLTGALAGGGIIIIIRYFYWQKNKEKY</sequence>
<name>E6LJM3_9FIRM</name>
<keyword evidence="1" id="KW-0812">Transmembrane</keyword>
<evidence type="ECO:0000313" key="2">
    <source>
        <dbReference type="EMBL" id="EFU77974.1"/>
    </source>
</evidence>